<keyword evidence="2" id="KW-1185">Reference proteome</keyword>
<evidence type="ECO:0000313" key="2">
    <source>
        <dbReference type="Proteomes" id="UP001233172"/>
    </source>
</evidence>
<reference evidence="1" key="2">
    <citation type="submission" date="2023-04" db="EMBL/GenBank/DDBJ databases">
        <authorList>
            <person name="Bu L."/>
            <person name="Lu L."/>
            <person name="Laidemitt M.R."/>
            <person name="Zhang S.M."/>
            <person name="Mutuku M."/>
            <person name="Mkoji G."/>
            <person name="Steinauer M."/>
            <person name="Loker E.S."/>
        </authorList>
    </citation>
    <scope>NUCLEOTIDE SEQUENCE</scope>
    <source>
        <strain evidence="1">KasaAsao</strain>
        <tissue evidence="1">Whole Snail</tissue>
    </source>
</reference>
<organism evidence="1 2">
    <name type="scientific">Biomphalaria pfeifferi</name>
    <name type="common">Bloodfluke planorb</name>
    <name type="synonym">Freshwater snail</name>
    <dbReference type="NCBI Taxonomy" id="112525"/>
    <lineage>
        <taxon>Eukaryota</taxon>
        <taxon>Metazoa</taxon>
        <taxon>Spiralia</taxon>
        <taxon>Lophotrochozoa</taxon>
        <taxon>Mollusca</taxon>
        <taxon>Gastropoda</taxon>
        <taxon>Heterobranchia</taxon>
        <taxon>Euthyneura</taxon>
        <taxon>Panpulmonata</taxon>
        <taxon>Hygrophila</taxon>
        <taxon>Lymnaeoidea</taxon>
        <taxon>Planorbidae</taxon>
        <taxon>Biomphalaria</taxon>
    </lineage>
</organism>
<dbReference type="AlphaFoldDB" id="A0AAD8F1M1"/>
<name>A0AAD8F1M1_BIOPF</name>
<sequence>MNDSLKDVYESMREEMKMMVNMMRNKVDESVLKKEGRKDQRDQMSQAKKGIDSLMKQLPGQDCGCTNSGDGGAGDYSAVCDCVVGKSCGGDFQDEKRDDDCCDDLIGMFRIETKERNETREVCYVLEAFVPNVSATSTSMGSLL</sequence>
<dbReference type="Proteomes" id="UP001233172">
    <property type="component" value="Unassembled WGS sequence"/>
</dbReference>
<evidence type="ECO:0000313" key="1">
    <source>
        <dbReference type="EMBL" id="KAK0047960.1"/>
    </source>
</evidence>
<comment type="caution">
    <text evidence="1">The sequence shown here is derived from an EMBL/GenBank/DDBJ whole genome shotgun (WGS) entry which is preliminary data.</text>
</comment>
<dbReference type="EMBL" id="JASAOG010000143">
    <property type="protein sequence ID" value="KAK0047960.1"/>
    <property type="molecule type" value="Genomic_DNA"/>
</dbReference>
<reference evidence="1" key="1">
    <citation type="journal article" date="2023" name="PLoS Negl. Trop. Dis.">
        <title>A genome sequence for Biomphalaria pfeifferi, the major vector snail for the human-infecting parasite Schistosoma mansoni.</title>
        <authorList>
            <person name="Bu L."/>
            <person name="Lu L."/>
            <person name="Laidemitt M.R."/>
            <person name="Zhang S.M."/>
            <person name="Mutuku M."/>
            <person name="Mkoji G."/>
            <person name="Steinauer M."/>
            <person name="Loker E.S."/>
        </authorList>
    </citation>
    <scope>NUCLEOTIDE SEQUENCE</scope>
    <source>
        <strain evidence="1">KasaAsao</strain>
    </source>
</reference>
<gene>
    <name evidence="1" type="ORF">Bpfe_022577</name>
</gene>
<accession>A0AAD8F1M1</accession>
<proteinExistence type="predicted"/>
<protein>
    <submittedName>
        <fullName evidence="1">Uncharacterized protein</fullName>
    </submittedName>
</protein>